<dbReference type="InterPro" id="IPR029058">
    <property type="entry name" value="AB_hydrolase_fold"/>
</dbReference>
<feature type="domain" description="AB hydrolase-1" evidence="1">
    <location>
        <begin position="19"/>
        <end position="244"/>
    </location>
</feature>
<name>A0A1I2NL13_9FLAO</name>
<dbReference type="InterPro" id="IPR050266">
    <property type="entry name" value="AB_hydrolase_sf"/>
</dbReference>
<keyword evidence="3" id="KW-1185">Reference proteome</keyword>
<sequence length="258" mass="28530">MKTTYKNTPISFTSQGTGNPLVLLHGFLESKEIWQDFVVELSAKRKVICIDLPGHGESGNIVEVHTMAEMAKAVKAVLDELDIQQASFAGHSMGGYVSLEFQNIFPTMCNSLVLVNSTPQADSEERKANRDRAAALVLKNKSAFVSMAISNLLMPANNKLFKPQIEELKNRALKFSTEGIYAAIKGMKIRTDHTGLFANFKGQKIVIAGKNDPVMDFNTIKVIAKRCGSEFESLPGGHLAFLEDKNELFKVLQFVDKF</sequence>
<dbReference type="PRINTS" id="PR00111">
    <property type="entry name" value="ABHYDROLASE"/>
</dbReference>
<dbReference type="AlphaFoldDB" id="A0A1I2NL13"/>
<dbReference type="SUPFAM" id="SSF53474">
    <property type="entry name" value="alpha/beta-Hydrolases"/>
    <property type="match status" value="1"/>
</dbReference>
<proteinExistence type="predicted"/>
<evidence type="ECO:0000313" key="3">
    <source>
        <dbReference type="Proteomes" id="UP000199116"/>
    </source>
</evidence>
<reference evidence="3" key="1">
    <citation type="submission" date="2016-10" db="EMBL/GenBank/DDBJ databases">
        <authorList>
            <person name="Varghese N."/>
            <person name="Submissions S."/>
        </authorList>
    </citation>
    <scope>NUCLEOTIDE SEQUENCE [LARGE SCALE GENOMIC DNA]</scope>
    <source>
        <strain evidence="3">DSM 23515</strain>
    </source>
</reference>
<dbReference type="Proteomes" id="UP000199116">
    <property type="component" value="Unassembled WGS sequence"/>
</dbReference>
<dbReference type="Pfam" id="PF00561">
    <property type="entry name" value="Abhydrolase_1"/>
    <property type="match status" value="1"/>
</dbReference>
<organism evidence="2 3">
    <name type="scientific">Salegentibacter agarivorans</name>
    <dbReference type="NCBI Taxonomy" id="345907"/>
    <lineage>
        <taxon>Bacteria</taxon>
        <taxon>Pseudomonadati</taxon>
        <taxon>Bacteroidota</taxon>
        <taxon>Flavobacteriia</taxon>
        <taxon>Flavobacteriales</taxon>
        <taxon>Flavobacteriaceae</taxon>
        <taxon>Salegentibacter</taxon>
    </lineage>
</organism>
<dbReference type="PANTHER" id="PTHR43798">
    <property type="entry name" value="MONOACYLGLYCEROL LIPASE"/>
    <property type="match status" value="1"/>
</dbReference>
<dbReference type="EMBL" id="FOOH01000021">
    <property type="protein sequence ID" value="SFG02377.1"/>
    <property type="molecule type" value="Genomic_DNA"/>
</dbReference>
<evidence type="ECO:0000259" key="1">
    <source>
        <dbReference type="Pfam" id="PF00561"/>
    </source>
</evidence>
<accession>A0A1I2NL13</accession>
<protein>
    <submittedName>
        <fullName evidence="2">Pimeloyl-ACP methyl ester carboxylesterase</fullName>
    </submittedName>
</protein>
<evidence type="ECO:0000313" key="2">
    <source>
        <dbReference type="EMBL" id="SFG02377.1"/>
    </source>
</evidence>
<gene>
    <name evidence="2" type="ORF">SAMN04488033_12124</name>
</gene>
<dbReference type="RefSeq" id="WP_093305628.1">
    <property type="nucleotide sequence ID" value="NZ_FOOH01000021.1"/>
</dbReference>
<dbReference type="Gene3D" id="3.40.50.1820">
    <property type="entry name" value="alpha/beta hydrolase"/>
    <property type="match status" value="1"/>
</dbReference>
<dbReference type="InterPro" id="IPR000073">
    <property type="entry name" value="AB_hydrolase_1"/>
</dbReference>